<accession>A0AAW0TKA5</accession>
<organism evidence="1 2">
    <name type="scientific">Scylla paramamosain</name>
    <name type="common">Mud crab</name>
    <dbReference type="NCBI Taxonomy" id="85552"/>
    <lineage>
        <taxon>Eukaryota</taxon>
        <taxon>Metazoa</taxon>
        <taxon>Ecdysozoa</taxon>
        <taxon>Arthropoda</taxon>
        <taxon>Crustacea</taxon>
        <taxon>Multicrustacea</taxon>
        <taxon>Malacostraca</taxon>
        <taxon>Eumalacostraca</taxon>
        <taxon>Eucarida</taxon>
        <taxon>Decapoda</taxon>
        <taxon>Pleocyemata</taxon>
        <taxon>Brachyura</taxon>
        <taxon>Eubrachyura</taxon>
        <taxon>Portunoidea</taxon>
        <taxon>Portunidae</taxon>
        <taxon>Portuninae</taxon>
        <taxon>Scylla</taxon>
    </lineage>
</organism>
<dbReference type="EMBL" id="JARAKH010000029">
    <property type="protein sequence ID" value="KAK8387957.1"/>
    <property type="molecule type" value="Genomic_DNA"/>
</dbReference>
<comment type="caution">
    <text evidence="1">The sequence shown here is derived from an EMBL/GenBank/DDBJ whole genome shotgun (WGS) entry which is preliminary data.</text>
</comment>
<evidence type="ECO:0000313" key="1">
    <source>
        <dbReference type="EMBL" id="KAK8387957.1"/>
    </source>
</evidence>
<dbReference type="AlphaFoldDB" id="A0AAW0TKA5"/>
<dbReference type="Proteomes" id="UP001487740">
    <property type="component" value="Unassembled WGS sequence"/>
</dbReference>
<evidence type="ECO:0000313" key="2">
    <source>
        <dbReference type="Proteomes" id="UP001487740"/>
    </source>
</evidence>
<gene>
    <name evidence="1" type="ORF">O3P69_020098</name>
</gene>
<sequence length="83" mass="9693">MLVYEGHRRGSTFSLLSFRQDPRASLRYVSFFCSYVSVFCSRHLFALSRTGRNYQALWDCETWALSPKRLLKLMTADHRGLLA</sequence>
<name>A0AAW0TKA5_SCYPA</name>
<keyword evidence="2" id="KW-1185">Reference proteome</keyword>
<protein>
    <submittedName>
        <fullName evidence="1">Uncharacterized protein</fullName>
    </submittedName>
</protein>
<reference evidence="1 2" key="1">
    <citation type="submission" date="2023-03" db="EMBL/GenBank/DDBJ databases">
        <title>High-quality genome of Scylla paramamosain provides insights in environmental adaptation.</title>
        <authorList>
            <person name="Zhang L."/>
        </authorList>
    </citation>
    <scope>NUCLEOTIDE SEQUENCE [LARGE SCALE GENOMIC DNA]</scope>
    <source>
        <strain evidence="1">LZ_2023a</strain>
        <tissue evidence="1">Muscle</tissue>
    </source>
</reference>
<proteinExistence type="predicted"/>